<dbReference type="AlphaFoldDB" id="A0A558D7F1"/>
<proteinExistence type="predicted"/>
<sequence>MESLIITHERNAIYNERVKRLAAEAGQVKKRTHQPAEVLKKFTATIDNPLCGDQITLNFWLRDDTIVDLEFAIRGCQLAEASAVAMQRLVVGQQYAEIDRQIDRLAQFLEQQQPLPTAWEAQLNCFRPVQQHPGRHDCMLLPFLAVQVAQPQTG</sequence>
<feature type="domain" description="NIF system FeS cluster assembly NifU N-terminal" evidence="1">
    <location>
        <begin position="42"/>
        <end position="111"/>
    </location>
</feature>
<dbReference type="GO" id="GO:0005506">
    <property type="term" value="F:iron ion binding"/>
    <property type="evidence" value="ECO:0007669"/>
    <property type="project" value="InterPro"/>
</dbReference>
<reference evidence="2 3" key="1">
    <citation type="submission" date="2019-07" db="EMBL/GenBank/DDBJ databases">
        <title>The pathways for chlorine oxyanion respiration interact through the shared metabolite chlorate.</title>
        <authorList>
            <person name="Barnum T.P."/>
            <person name="Cheng Y."/>
            <person name="Hill K.A."/>
            <person name="Lucas L.N."/>
            <person name="Carlson H.K."/>
            <person name="Coates J.D."/>
        </authorList>
    </citation>
    <scope>NUCLEOTIDE SEQUENCE [LARGE SCALE GENOMIC DNA]</scope>
    <source>
        <strain evidence="2">BK-3</strain>
    </source>
</reference>
<dbReference type="GO" id="GO:0016226">
    <property type="term" value="P:iron-sulfur cluster assembly"/>
    <property type="evidence" value="ECO:0007669"/>
    <property type="project" value="InterPro"/>
</dbReference>
<dbReference type="EMBL" id="VMRY01000016">
    <property type="protein sequence ID" value="TVT56921.1"/>
    <property type="molecule type" value="Genomic_DNA"/>
</dbReference>
<name>A0A558D7F1_9GAMM</name>
<dbReference type="InterPro" id="IPR002871">
    <property type="entry name" value="NIF_FeS_clus_asmbl_NifU_N"/>
</dbReference>
<comment type="caution">
    <text evidence="2">The sequence shown here is derived from an EMBL/GenBank/DDBJ whole genome shotgun (WGS) entry which is preliminary data.</text>
</comment>
<dbReference type="CDD" id="cd06664">
    <property type="entry name" value="IscU_like"/>
    <property type="match status" value="1"/>
</dbReference>
<dbReference type="GO" id="GO:0051536">
    <property type="term" value="F:iron-sulfur cluster binding"/>
    <property type="evidence" value="ECO:0007669"/>
    <property type="project" value="InterPro"/>
</dbReference>
<gene>
    <name evidence="2" type="ORF">FHK82_06290</name>
</gene>
<protein>
    <submittedName>
        <fullName evidence="2">Iron-sulfur cluster assembly scaffold protein</fullName>
    </submittedName>
</protein>
<organism evidence="2 3">
    <name type="scientific">Sedimenticola thiotaurini</name>
    <dbReference type="NCBI Taxonomy" id="1543721"/>
    <lineage>
        <taxon>Bacteria</taxon>
        <taxon>Pseudomonadati</taxon>
        <taxon>Pseudomonadota</taxon>
        <taxon>Gammaproteobacteria</taxon>
        <taxon>Chromatiales</taxon>
        <taxon>Sedimenticolaceae</taxon>
        <taxon>Sedimenticola</taxon>
    </lineage>
</organism>
<dbReference type="SUPFAM" id="SSF82649">
    <property type="entry name" value="SufE/NifU"/>
    <property type="match status" value="1"/>
</dbReference>
<evidence type="ECO:0000259" key="1">
    <source>
        <dbReference type="Pfam" id="PF01592"/>
    </source>
</evidence>
<dbReference type="Gene3D" id="3.90.1010.10">
    <property type="match status" value="1"/>
</dbReference>
<dbReference type="Proteomes" id="UP000317355">
    <property type="component" value="Unassembled WGS sequence"/>
</dbReference>
<evidence type="ECO:0000313" key="3">
    <source>
        <dbReference type="Proteomes" id="UP000317355"/>
    </source>
</evidence>
<accession>A0A558D7F1</accession>
<dbReference type="Pfam" id="PF01592">
    <property type="entry name" value="NifU_N"/>
    <property type="match status" value="1"/>
</dbReference>
<evidence type="ECO:0000313" key="2">
    <source>
        <dbReference type="EMBL" id="TVT56921.1"/>
    </source>
</evidence>